<dbReference type="FunFam" id="1.10.720.30:FF:000002">
    <property type="entry name" value="Myocardin related transcription factor A"/>
    <property type="match status" value="1"/>
</dbReference>
<feature type="compositionally biased region" description="Low complexity" evidence="8">
    <location>
        <begin position="208"/>
        <end position="219"/>
    </location>
</feature>
<keyword evidence="11" id="KW-1185">Reference proteome</keyword>
<dbReference type="AlphaFoldDB" id="A0AAY4CD36"/>
<reference evidence="10" key="2">
    <citation type="submission" date="2025-09" db="UniProtKB">
        <authorList>
            <consortium name="Ensembl"/>
        </authorList>
    </citation>
    <scope>IDENTIFICATION</scope>
</reference>
<protein>
    <recommendedName>
        <fullName evidence="9">SAP domain-containing protein</fullName>
    </recommendedName>
</protein>
<dbReference type="InterPro" id="IPR004018">
    <property type="entry name" value="RPEL_repeat"/>
</dbReference>
<dbReference type="SMART" id="SM00513">
    <property type="entry name" value="SAP"/>
    <property type="match status" value="1"/>
</dbReference>
<dbReference type="Pfam" id="PF02755">
    <property type="entry name" value="RPEL"/>
    <property type="match status" value="1"/>
</dbReference>
<evidence type="ECO:0000256" key="2">
    <source>
        <dbReference type="ARBA" id="ARBA00022737"/>
    </source>
</evidence>
<proteinExistence type="predicted"/>
<feature type="region of interest" description="Disordered" evidence="8">
    <location>
        <begin position="576"/>
        <end position="619"/>
    </location>
</feature>
<feature type="region of interest" description="Disordered" evidence="8">
    <location>
        <begin position="208"/>
        <end position="259"/>
    </location>
</feature>
<dbReference type="InterPro" id="IPR043451">
    <property type="entry name" value="Myocardin-like"/>
</dbReference>
<feature type="compositionally biased region" description="Polar residues" evidence="8">
    <location>
        <begin position="504"/>
        <end position="528"/>
    </location>
</feature>
<dbReference type="Gene3D" id="1.10.720.30">
    <property type="entry name" value="SAP domain"/>
    <property type="match status" value="1"/>
</dbReference>
<evidence type="ECO:0000256" key="8">
    <source>
        <dbReference type="SAM" id="MobiDB-lite"/>
    </source>
</evidence>
<dbReference type="Ensembl" id="ENSDCDT00010038502.1">
    <property type="protein sequence ID" value="ENSDCDP00010031105.1"/>
    <property type="gene ID" value="ENSDCDG00010019833.1"/>
</dbReference>
<feature type="region of interest" description="Disordered" evidence="8">
    <location>
        <begin position="1"/>
        <end position="23"/>
    </location>
</feature>
<dbReference type="GO" id="GO:0051145">
    <property type="term" value="P:smooth muscle cell differentiation"/>
    <property type="evidence" value="ECO:0007669"/>
    <property type="project" value="TreeGrafter"/>
</dbReference>
<dbReference type="GO" id="GO:0005634">
    <property type="term" value="C:nucleus"/>
    <property type="evidence" value="ECO:0007669"/>
    <property type="project" value="UniProtKB-SubCell"/>
</dbReference>
<keyword evidence="2" id="KW-0677">Repeat</keyword>
<keyword evidence="4" id="KW-0175">Coiled coil</keyword>
<feature type="repeat" description="RPEL" evidence="7">
    <location>
        <begin position="35"/>
        <end position="60"/>
    </location>
</feature>
<dbReference type="GO" id="GO:0003713">
    <property type="term" value="F:transcription coactivator activity"/>
    <property type="evidence" value="ECO:0007669"/>
    <property type="project" value="TreeGrafter"/>
</dbReference>
<dbReference type="Gene3D" id="6.10.150.10">
    <property type="match status" value="1"/>
</dbReference>
<evidence type="ECO:0000256" key="3">
    <source>
        <dbReference type="ARBA" id="ARBA00023015"/>
    </source>
</evidence>
<dbReference type="PANTHER" id="PTHR22793">
    <property type="entry name" value="MYOCARDIN-RELATED TRANSCRIPTION FACTOR-RELATED"/>
    <property type="match status" value="1"/>
</dbReference>
<feature type="region of interest" description="Disordered" evidence="8">
    <location>
        <begin position="67"/>
        <end position="108"/>
    </location>
</feature>
<dbReference type="GO" id="GO:0045944">
    <property type="term" value="P:positive regulation of transcription by RNA polymerase II"/>
    <property type="evidence" value="ECO:0007669"/>
    <property type="project" value="TreeGrafter"/>
</dbReference>
<evidence type="ECO:0000256" key="4">
    <source>
        <dbReference type="ARBA" id="ARBA00023054"/>
    </source>
</evidence>
<organism evidence="10 11">
    <name type="scientific">Denticeps clupeoides</name>
    <name type="common">denticle herring</name>
    <dbReference type="NCBI Taxonomy" id="299321"/>
    <lineage>
        <taxon>Eukaryota</taxon>
        <taxon>Metazoa</taxon>
        <taxon>Chordata</taxon>
        <taxon>Craniata</taxon>
        <taxon>Vertebrata</taxon>
        <taxon>Euteleostomi</taxon>
        <taxon>Actinopterygii</taxon>
        <taxon>Neopterygii</taxon>
        <taxon>Teleostei</taxon>
        <taxon>Clupei</taxon>
        <taxon>Clupeiformes</taxon>
        <taxon>Denticipitoidei</taxon>
        <taxon>Denticipitidae</taxon>
        <taxon>Denticeps</taxon>
    </lineage>
</organism>
<evidence type="ECO:0000313" key="10">
    <source>
        <dbReference type="Ensembl" id="ENSDCDP00010031105.1"/>
    </source>
</evidence>
<gene>
    <name evidence="10" type="primary">MYOCD</name>
</gene>
<feature type="compositionally biased region" description="Low complexity" evidence="8">
    <location>
        <begin position="535"/>
        <end position="544"/>
    </location>
</feature>
<dbReference type="PROSITE" id="PS51073">
    <property type="entry name" value="RPEL"/>
    <property type="match status" value="1"/>
</dbReference>
<feature type="domain" description="SAP" evidence="9">
    <location>
        <begin position="259"/>
        <end position="293"/>
    </location>
</feature>
<feature type="region of interest" description="Disordered" evidence="8">
    <location>
        <begin position="144"/>
        <end position="187"/>
    </location>
</feature>
<comment type="subcellular location">
    <subcellularLocation>
        <location evidence="1">Nucleus</location>
    </subcellularLocation>
</comment>
<dbReference type="GeneTree" id="ENSGT00950000182979"/>
<evidence type="ECO:0000313" key="11">
    <source>
        <dbReference type="Proteomes" id="UP000694580"/>
    </source>
</evidence>
<keyword evidence="5" id="KW-0804">Transcription</keyword>
<dbReference type="SUPFAM" id="SSF68906">
    <property type="entry name" value="SAP domain"/>
    <property type="match status" value="1"/>
</dbReference>
<feature type="compositionally biased region" description="Basic residues" evidence="8">
    <location>
        <begin position="153"/>
        <end position="170"/>
    </location>
</feature>
<dbReference type="InterPro" id="IPR036361">
    <property type="entry name" value="SAP_dom_sf"/>
</dbReference>
<feature type="region of interest" description="Disordered" evidence="8">
    <location>
        <begin position="504"/>
        <end position="557"/>
    </location>
</feature>
<dbReference type="InterPro" id="IPR003034">
    <property type="entry name" value="SAP_dom"/>
</dbReference>
<dbReference type="PANTHER" id="PTHR22793:SF11">
    <property type="entry name" value="MYOCARDIN"/>
    <property type="match status" value="1"/>
</dbReference>
<name>A0AAY4CD36_9TELE</name>
<evidence type="ECO:0000256" key="6">
    <source>
        <dbReference type="ARBA" id="ARBA00023242"/>
    </source>
</evidence>
<feature type="compositionally biased region" description="Low complexity" evidence="8">
    <location>
        <begin position="226"/>
        <end position="250"/>
    </location>
</feature>
<dbReference type="Proteomes" id="UP000694580">
    <property type="component" value="Unplaced"/>
</dbReference>
<feature type="compositionally biased region" description="Polar residues" evidence="8">
    <location>
        <begin position="433"/>
        <end position="449"/>
    </location>
</feature>
<sequence>NRNRPEKSDLANMHVLQDADSEDDQMRLKRARLADDLNEKIALRPGPMELVEKNIIPVDSSVKEAALKGTTASKSEDSYVYEDDSSSDSMSPDHAHSDESQGSAGPHAEQKLSPAFITHKQKLKLQKILFNLLNEIKILFPTNEKSSKTSEKNRHKKPKDIKPKVKKLKYHQYIPPDQKVEKSPPPMDSAYARLLQQQQLFLQLQILSQQKHQQHSQPSSEPPPSCSAGSSVSSSPVKGSYCSPPSGAPARPGPLPANLDDLKVSELRQQLRIRGLPVSGTKTTLIERLRPFRDSISADAPASGSLSYQSPSSSNTMCQGSYYPYCSSSTPPISPASSELSVSGSLADSFSDVTMSSPQLGLRASPGQLNLEEGGLMGGARGTGLEAEKDKMLVEKQKVIEELTWKLHQEQRQVEELRMQLHNKRKREHSPQDPGQSHAPSLSPSTPTHLQPPPNHMQQFLGGVVVKQEPLASSCPLASQQLKSGGPCSYVGVGTSSGNPSGISAFLSPQCSPQDSPGNKAPSSPQANSLPPSPSHSYLLSPSLGRDTHPGPQTHSAQVLRQSQSTLQMLPISSAVIPPPSITAEDHTTDEYLLPLGGPGPAASLQQPSGRGPEPTRSS</sequence>
<evidence type="ECO:0000256" key="1">
    <source>
        <dbReference type="ARBA" id="ARBA00004123"/>
    </source>
</evidence>
<evidence type="ECO:0000256" key="5">
    <source>
        <dbReference type="ARBA" id="ARBA00023163"/>
    </source>
</evidence>
<accession>A0AAY4CD36</accession>
<dbReference type="Pfam" id="PF02037">
    <property type="entry name" value="SAP"/>
    <property type="match status" value="1"/>
</dbReference>
<evidence type="ECO:0000259" key="9">
    <source>
        <dbReference type="PROSITE" id="PS50800"/>
    </source>
</evidence>
<evidence type="ECO:0000256" key="7">
    <source>
        <dbReference type="PROSITE-ProRule" id="PRU00401"/>
    </source>
</evidence>
<keyword evidence="3" id="KW-0805">Transcription regulation</keyword>
<dbReference type="SMART" id="SM00707">
    <property type="entry name" value="RPEL"/>
    <property type="match status" value="2"/>
</dbReference>
<reference evidence="10" key="1">
    <citation type="submission" date="2025-08" db="UniProtKB">
        <authorList>
            <consortium name="Ensembl"/>
        </authorList>
    </citation>
    <scope>IDENTIFICATION</scope>
</reference>
<dbReference type="GO" id="GO:0055007">
    <property type="term" value="P:cardiac muscle cell differentiation"/>
    <property type="evidence" value="ECO:0007669"/>
    <property type="project" value="TreeGrafter"/>
</dbReference>
<feature type="region of interest" description="Disordered" evidence="8">
    <location>
        <begin position="423"/>
        <end position="458"/>
    </location>
</feature>
<dbReference type="PROSITE" id="PS50800">
    <property type="entry name" value="SAP"/>
    <property type="match status" value="1"/>
</dbReference>
<keyword evidence="6" id="KW-0539">Nucleus</keyword>